<gene>
    <name evidence="2" type="ORF">SAMN04487988_104160</name>
</gene>
<dbReference type="STRING" id="435880.SAMN04487988_104160"/>
<dbReference type="InterPro" id="IPR024467">
    <property type="entry name" value="Xre/MbcA/ParS-like_toxin-bd"/>
</dbReference>
<name>A0A1I2S7E2_9BACT</name>
<evidence type="ECO:0000259" key="1">
    <source>
        <dbReference type="Pfam" id="PF09722"/>
    </source>
</evidence>
<feature type="domain" description="Antitoxin Xre/MbcA/ParS-like toxin-binding" evidence="1">
    <location>
        <begin position="105"/>
        <end position="152"/>
    </location>
</feature>
<protein>
    <submittedName>
        <fullName evidence="2">Putative toxin-antitoxin system antitoxin component, TIGR02293 family</fullName>
    </submittedName>
</protein>
<proteinExistence type="predicted"/>
<evidence type="ECO:0000313" key="3">
    <source>
        <dbReference type="Proteomes" id="UP000199642"/>
    </source>
</evidence>
<dbReference type="OrthoDB" id="5770459at2"/>
<sequence>MSKAWTIAFSDGKKEEISFQSKPYYFFQESISSFEEPAAVYQFAINFHQTKSIFDYLGFTQQDISEMMEVDPSTLFRWRKEDRKLSKATTKSLFDMDQIIALGVRIFGSEELFSEWLRSKNSSLGDRRPVDLLKNPYGIEQVESVLEGLSWGAVQ</sequence>
<reference evidence="3" key="1">
    <citation type="submission" date="2016-10" db="EMBL/GenBank/DDBJ databases">
        <authorList>
            <person name="Varghese N."/>
            <person name="Submissions S."/>
        </authorList>
    </citation>
    <scope>NUCLEOTIDE SEQUENCE [LARGE SCALE GENOMIC DNA]</scope>
    <source>
        <strain evidence="3">DSM 19315</strain>
    </source>
</reference>
<dbReference type="Pfam" id="PF09722">
    <property type="entry name" value="Xre_MbcA_ParS_C"/>
    <property type="match status" value="1"/>
</dbReference>
<dbReference type="RefSeq" id="WP_092790242.1">
    <property type="nucleotide sequence ID" value="NZ_FOPC01000004.1"/>
</dbReference>
<organism evidence="2 3">
    <name type="scientific">Algoriphagus hitonicola</name>
    <dbReference type="NCBI Taxonomy" id="435880"/>
    <lineage>
        <taxon>Bacteria</taxon>
        <taxon>Pseudomonadati</taxon>
        <taxon>Bacteroidota</taxon>
        <taxon>Cytophagia</taxon>
        <taxon>Cytophagales</taxon>
        <taxon>Cyclobacteriaceae</taxon>
        <taxon>Algoriphagus</taxon>
    </lineage>
</organism>
<evidence type="ECO:0000313" key="2">
    <source>
        <dbReference type="EMBL" id="SFG48752.1"/>
    </source>
</evidence>
<accession>A0A1I2S7E2</accession>
<keyword evidence="3" id="KW-1185">Reference proteome</keyword>
<dbReference type="Proteomes" id="UP000199642">
    <property type="component" value="Unassembled WGS sequence"/>
</dbReference>
<dbReference type="AlphaFoldDB" id="A0A1I2S7E2"/>
<dbReference type="EMBL" id="FOPC01000004">
    <property type="protein sequence ID" value="SFG48752.1"/>
    <property type="molecule type" value="Genomic_DNA"/>
</dbReference>